<dbReference type="GO" id="GO:0022857">
    <property type="term" value="F:transmembrane transporter activity"/>
    <property type="evidence" value="ECO:0007669"/>
    <property type="project" value="UniProtKB-UniRule"/>
</dbReference>
<keyword evidence="9" id="KW-1185">Reference proteome</keyword>
<dbReference type="RefSeq" id="XP_008617622.1">
    <property type="nucleotide sequence ID" value="XM_008619400.1"/>
</dbReference>
<dbReference type="InParanoid" id="T0RA39"/>
<dbReference type="OMA" id="SNPENWI"/>
<evidence type="ECO:0000256" key="7">
    <source>
        <dbReference type="RuleBase" id="RU368066"/>
    </source>
</evidence>
<feature type="transmembrane region" description="Helical" evidence="7">
    <location>
        <begin position="398"/>
        <end position="418"/>
    </location>
</feature>
<evidence type="ECO:0000256" key="4">
    <source>
        <dbReference type="ARBA" id="ARBA00022989"/>
    </source>
</evidence>
<feature type="transmembrane region" description="Helical" evidence="7">
    <location>
        <begin position="540"/>
        <end position="563"/>
    </location>
</feature>
<comment type="similarity">
    <text evidence="2 7">Belongs to the CTL (choline transporter-like) family.</text>
</comment>
<comment type="function">
    <text evidence="7">Choline transporter.</text>
</comment>
<dbReference type="Pfam" id="PF04515">
    <property type="entry name" value="Choline_transpo"/>
    <property type="match status" value="1"/>
</dbReference>
<evidence type="ECO:0000256" key="3">
    <source>
        <dbReference type="ARBA" id="ARBA00022692"/>
    </source>
</evidence>
<evidence type="ECO:0000313" key="9">
    <source>
        <dbReference type="Proteomes" id="UP000030762"/>
    </source>
</evidence>
<dbReference type="InterPro" id="IPR007603">
    <property type="entry name" value="Choline_transptr-like"/>
</dbReference>
<sequence>MPTYGAGQPLLHARRNAFTEADRKCRDVLCILVFLLLWVGMAFVAAVAYQNGNPGALIYPVDHTGNLCNATYPDMYYPHPQADASAHVPYYGICVAQCPMKGDVVDGRASNASFAPLLHRCMPKNISDISTRAAYEGVFGDASTAFKYLSRYIHDLQVTYKAILGIGAVGGFVGCLFWLALLRMVPNLIVWASILAVLVALLACTAVCASEANLVQSSQISVLASSIRLETNASHAAYFKVATIVLLAIDICYVLVLAFLRSRIQLSIGIIKVACTGLSHIPMLLFFPIVPALKLLALFAYFVVSSVYIASCGNLSATQLKATMHGPHFAETRDNATDPSVMKYLFAYNVFGVFWTQQLIEAIAVCTISGAICRYYWCDNDRRRDLGWAVGASAYYSLRYHFGTLVFGAGILAVVQFLRVLLEYVDRQTQGTQNKAVQIVVCCCRCCLYCLHKVVKFLSSNGYILVAMKGGSFCHSIVDAFNLVAANLGRIGTQSIVATYVLFLGKMIITAVCVLGMYAFEVSHVLLHLTSPFPPLIATGLLAYAIACLFLGVFDVAIHTVLLSVCEDEKINRTTGQYYATPEIRSYLDDSAKYAFKHHLPDSQDASV</sequence>
<feature type="transmembrane region" description="Helical" evidence="7">
    <location>
        <begin position="235"/>
        <end position="260"/>
    </location>
</feature>
<accession>T0RA39</accession>
<keyword evidence="6" id="KW-0325">Glycoprotein</keyword>
<dbReference type="PANTHER" id="PTHR12385:SF14">
    <property type="entry name" value="CHOLINE TRANSPORTER-LIKE 2"/>
    <property type="match status" value="1"/>
</dbReference>
<feature type="transmembrane region" description="Helical" evidence="7">
    <location>
        <begin position="497"/>
        <end position="520"/>
    </location>
</feature>
<keyword evidence="5 7" id="KW-0472">Membrane</keyword>
<feature type="transmembrane region" description="Helical" evidence="7">
    <location>
        <begin position="188"/>
        <end position="215"/>
    </location>
</feature>
<evidence type="ECO:0000256" key="5">
    <source>
        <dbReference type="ARBA" id="ARBA00023136"/>
    </source>
</evidence>
<evidence type="ECO:0000256" key="2">
    <source>
        <dbReference type="ARBA" id="ARBA00007168"/>
    </source>
</evidence>
<dbReference type="PANTHER" id="PTHR12385">
    <property type="entry name" value="CHOLINE TRANSPORTER-LIKE (SLC FAMILY 44)"/>
    <property type="match status" value="1"/>
</dbReference>
<keyword evidence="3 7" id="KW-0812">Transmembrane</keyword>
<protein>
    <recommendedName>
        <fullName evidence="7">Choline transporter-like protein</fullName>
    </recommendedName>
</protein>
<feature type="transmembrane region" description="Helical" evidence="7">
    <location>
        <begin position="158"/>
        <end position="181"/>
    </location>
</feature>
<dbReference type="VEuPathDB" id="FungiDB:SDRG_13320"/>
<dbReference type="EMBL" id="JH767189">
    <property type="protein sequence ID" value="EQC28983.1"/>
    <property type="molecule type" value="Genomic_DNA"/>
</dbReference>
<dbReference type="AlphaFoldDB" id="T0RA39"/>
<organism evidence="8 9">
    <name type="scientific">Saprolegnia diclina (strain VS20)</name>
    <dbReference type="NCBI Taxonomy" id="1156394"/>
    <lineage>
        <taxon>Eukaryota</taxon>
        <taxon>Sar</taxon>
        <taxon>Stramenopiles</taxon>
        <taxon>Oomycota</taxon>
        <taxon>Saprolegniomycetes</taxon>
        <taxon>Saprolegniales</taxon>
        <taxon>Saprolegniaceae</taxon>
        <taxon>Saprolegnia</taxon>
    </lineage>
</organism>
<feature type="transmembrane region" description="Helical" evidence="7">
    <location>
        <begin position="28"/>
        <end position="49"/>
    </location>
</feature>
<evidence type="ECO:0000313" key="8">
    <source>
        <dbReference type="EMBL" id="EQC28983.1"/>
    </source>
</evidence>
<dbReference type="STRING" id="1156394.T0RA39"/>
<evidence type="ECO:0000256" key="6">
    <source>
        <dbReference type="ARBA" id="ARBA00023180"/>
    </source>
</evidence>
<evidence type="ECO:0000256" key="1">
    <source>
        <dbReference type="ARBA" id="ARBA00004141"/>
    </source>
</evidence>
<dbReference type="GO" id="GO:0005886">
    <property type="term" value="C:plasma membrane"/>
    <property type="evidence" value="ECO:0007669"/>
    <property type="project" value="UniProtKB-SubCell"/>
</dbReference>
<reference evidence="8 9" key="1">
    <citation type="submission" date="2012-04" db="EMBL/GenBank/DDBJ databases">
        <title>The Genome Sequence of Saprolegnia declina VS20.</title>
        <authorList>
            <consortium name="The Broad Institute Genome Sequencing Platform"/>
            <person name="Russ C."/>
            <person name="Nusbaum C."/>
            <person name="Tyler B."/>
            <person name="van West P."/>
            <person name="Dieguez-Uribeondo J."/>
            <person name="de Bruijn I."/>
            <person name="Tripathy S."/>
            <person name="Jiang R."/>
            <person name="Young S.K."/>
            <person name="Zeng Q."/>
            <person name="Gargeya S."/>
            <person name="Fitzgerald M."/>
            <person name="Haas B."/>
            <person name="Abouelleil A."/>
            <person name="Alvarado L."/>
            <person name="Arachchi H.M."/>
            <person name="Berlin A."/>
            <person name="Chapman S.B."/>
            <person name="Goldberg J."/>
            <person name="Griggs A."/>
            <person name="Gujja S."/>
            <person name="Hansen M."/>
            <person name="Howarth C."/>
            <person name="Imamovic A."/>
            <person name="Larimer J."/>
            <person name="McCowen C."/>
            <person name="Montmayeur A."/>
            <person name="Murphy C."/>
            <person name="Neiman D."/>
            <person name="Pearson M."/>
            <person name="Priest M."/>
            <person name="Roberts A."/>
            <person name="Saif S."/>
            <person name="Shea T."/>
            <person name="Sisk P."/>
            <person name="Sykes S."/>
            <person name="Wortman J."/>
            <person name="Nusbaum C."/>
            <person name="Birren B."/>
        </authorList>
    </citation>
    <scope>NUCLEOTIDE SEQUENCE [LARGE SCALE GENOMIC DNA]</scope>
    <source>
        <strain evidence="8 9">VS20</strain>
    </source>
</reference>
<keyword evidence="4 7" id="KW-1133">Transmembrane helix</keyword>
<dbReference type="eggNOG" id="KOG1362">
    <property type="taxonomic scope" value="Eukaryota"/>
</dbReference>
<name>T0RA39_SAPDV</name>
<feature type="transmembrane region" description="Helical" evidence="7">
    <location>
        <begin position="359"/>
        <end position="377"/>
    </location>
</feature>
<gene>
    <name evidence="8" type="ORF">SDRG_13320</name>
</gene>
<comment type="subcellular location">
    <subcellularLocation>
        <location evidence="7">Cell membrane</location>
        <topology evidence="7">Multi-pass membrane protein</topology>
    </subcellularLocation>
    <subcellularLocation>
        <location evidence="1">Membrane</location>
        <topology evidence="1">Multi-pass membrane protein</topology>
    </subcellularLocation>
</comment>
<dbReference type="Proteomes" id="UP000030762">
    <property type="component" value="Unassembled WGS sequence"/>
</dbReference>
<dbReference type="OrthoDB" id="420519at2759"/>
<proteinExistence type="inferred from homology"/>
<dbReference type="GeneID" id="19954047"/>